<feature type="transmembrane region" description="Helical" evidence="6">
    <location>
        <begin position="231"/>
        <end position="247"/>
    </location>
</feature>
<evidence type="ECO:0000256" key="5">
    <source>
        <dbReference type="ARBA" id="ARBA00023136"/>
    </source>
</evidence>
<dbReference type="PANTHER" id="PTHR30043">
    <property type="entry name" value="PHOSPHONATES TRANSPORT SYSTEM PERMEASE PROTEIN"/>
    <property type="match status" value="1"/>
</dbReference>
<proteinExistence type="predicted"/>
<dbReference type="InterPro" id="IPR035906">
    <property type="entry name" value="MetI-like_sf"/>
</dbReference>
<keyword evidence="9" id="KW-1185">Reference proteome</keyword>
<protein>
    <submittedName>
        <fullName evidence="8">Phosphonate ABC transporter, permease protein PhnE</fullName>
    </submittedName>
</protein>
<dbReference type="SUPFAM" id="SSF161098">
    <property type="entry name" value="MetI-like"/>
    <property type="match status" value="1"/>
</dbReference>
<dbReference type="eggNOG" id="COG3639">
    <property type="taxonomic scope" value="Bacteria"/>
</dbReference>
<dbReference type="STRING" id="1188252.A1QC_08615"/>
<comment type="subcellular location">
    <subcellularLocation>
        <location evidence="1">Cell membrane</location>
        <topology evidence="1">Multi-pass membrane protein</topology>
    </subcellularLocation>
</comment>
<dbReference type="GO" id="GO:0005886">
    <property type="term" value="C:plasma membrane"/>
    <property type="evidence" value="ECO:0007669"/>
    <property type="project" value="UniProtKB-SubCell"/>
</dbReference>
<dbReference type="InterPro" id="IPR000515">
    <property type="entry name" value="MetI-like"/>
</dbReference>
<accession>A0A1E5E2E4</accession>
<feature type="transmembrane region" description="Helical" evidence="6">
    <location>
        <begin position="86"/>
        <end position="112"/>
    </location>
</feature>
<feature type="transmembrane region" description="Helical" evidence="6">
    <location>
        <begin position="144"/>
        <end position="168"/>
    </location>
</feature>
<evidence type="ECO:0000313" key="9">
    <source>
        <dbReference type="Proteomes" id="UP000094070"/>
    </source>
</evidence>
<evidence type="ECO:0000256" key="1">
    <source>
        <dbReference type="ARBA" id="ARBA00004651"/>
    </source>
</evidence>
<dbReference type="EMBL" id="AJYK02000060">
    <property type="protein sequence ID" value="OEF25618.1"/>
    <property type="molecule type" value="Genomic_DNA"/>
</dbReference>
<evidence type="ECO:0000256" key="3">
    <source>
        <dbReference type="ARBA" id="ARBA00022692"/>
    </source>
</evidence>
<name>A0A1E5E2E4_9VIBR</name>
<dbReference type="Gene3D" id="1.10.3720.10">
    <property type="entry name" value="MetI-like"/>
    <property type="match status" value="1"/>
</dbReference>
<feature type="domain" description="ABC transmembrane type-1" evidence="7">
    <location>
        <begin position="91"/>
        <end position="276"/>
    </location>
</feature>
<feature type="transmembrane region" description="Helical" evidence="6">
    <location>
        <begin position="34"/>
        <end position="53"/>
    </location>
</feature>
<dbReference type="GO" id="GO:0015416">
    <property type="term" value="F:ABC-type phosphonate transporter activity"/>
    <property type="evidence" value="ECO:0007669"/>
    <property type="project" value="InterPro"/>
</dbReference>
<evidence type="ECO:0000256" key="4">
    <source>
        <dbReference type="ARBA" id="ARBA00022989"/>
    </source>
</evidence>
<evidence type="ECO:0000259" key="7">
    <source>
        <dbReference type="PROSITE" id="PS50928"/>
    </source>
</evidence>
<keyword evidence="5 6" id="KW-0472">Membrane</keyword>
<reference evidence="8 9" key="1">
    <citation type="journal article" date="2012" name="Science">
        <title>Ecological populations of bacteria act as socially cohesive units of antibiotic production and resistance.</title>
        <authorList>
            <person name="Cordero O.X."/>
            <person name="Wildschutte H."/>
            <person name="Kirkup B."/>
            <person name="Proehl S."/>
            <person name="Ngo L."/>
            <person name="Hussain F."/>
            <person name="Le Roux F."/>
            <person name="Mincer T."/>
            <person name="Polz M.F."/>
        </authorList>
    </citation>
    <scope>NUCLEOTIDE SEQUENCE [LARGE SCALE GENOMIC DNA]</scope>
    <source>
        <strain evidence="8 9">1S-45</strain>
    </source>
</reference>
<dbReference type="InterPro" id="IPR005769">
    <property type="entry name" value="PhnE/PtxC"/>
</dbReference>
<dbReference type="Proteomes" id="UP000094070">
    <property type="component" value="Unassembled WGS sequence"/>
</dbReference>
<keyword evidence="4 6" id="KW-1133">Transmembrane helix</keyword>
<comment type="caution">
    <text evidence="8">The sequence shown here is derived from an EMBL/GenBank/DDBJ whole genome shotgun (WGS) entry which is preliminary data.</text>
</comment>
<keyword evidence="2" id="KW-0813">Transport</keyword>
<feature type="transmembrane region" description="Helical" evidence="6">
    <location>
        <begin position="253"/>
        <end position="272"/>
    </location>
</feature>
<evidence type="ECO:0000313" key="8">
    <source>
        <dbReference type="EMBL" id="OEF25618.1"/>
    </source>
</evidence>
<dbReference type="NCBIfam" id="TIGR01097">
    <property type="entry name" value="PhnE"/>
    <property type="match status" value="1"/>
</dbReference>
<evidence type="ECO:0000256" key="6">
    <source>
        <dbReference type="SAM" id="Phobius"/>
    </source>
</evidence>
<gene>
    <name evidence="8" type="ORF">A1QC_08615</name>
</gene>
<dbReference type="PROSITE" id="PS50928">
    <property type="entry name" value="ABC_TM1"/>
    <property type="match status" value="1"/>
</dbReference>
<dbReference type="AlphaFoldDB" id="A0A1E5E2E4"/>
<keyword evidence="3 6" id="KW-0812">Transmembrane</keyword>
<evidence type="ECO:0000256" key="2">
    <source>
        <dbReference type="ARBA" id="ARBA00022448"/>
    </source>
</evidence>
<organism evidence="8 9">
    <name type="scientific">Vibrio rumoiensis 1S-45</name>
    <dbReference type="NCBI Taxonomy" id="1188252"/>
    <lineage>
        <taxon>Bacteria</taxon>
        <taxon>Pseudomonadati</taxon>
        <taxon>Pseudomonadota</taxon>
        <taxon>Gammaproteobacteria</taxon>
        <taxon>Vibrionales</taxon>
        <taxon>Vibrionaceae</taxon>
        <taxon>Vibrio</taxon>
    </lineage>
</organism>
<dbReference type="RefSeq" id="WP_017024393.1">
    <property type="nucleotide sequence ID" value="NZ_AJYK02000060.1"/>
</dbReference>
<sequence length="297" mass="33683">MISNTLSEKDLNLDIWREQYQDIFSQQKRYRNKLAIIGVVIVLFYVFFFQQFGVSQQMFIDGSQQLMRYFSNMFIWKDFANWPFSYYYSQILVTLAIVFGGTITASLVALPLSFFASRNIMKGPFAIVAFAMRKLFDVLRGIDMAIWGMIFVRAIGMGPLAGILAIFIQDLGLLGRLFAEGHEAADEKPSRGLTALGAQGLQKHRFGIFTQSFPTFLALSLYQIESNTRSAAVLGFVGAGGIGLVYAENMRLWNWDVVTFITLNLVVIVMVMDMISSKLRQKYIVGEDVPLFERKKV</sequence>
<dbReference type="PANTHER" id="PTHR30043:SF9">
    <property type="entry name" value="PHOSPHONATES TRANSPORT SYSTEM PERMEASE PROTEIN"/>
    <property type="match status" value="1"/>
</dbReference>